<evidence type="ECO:0000256" key="3">
    <source>
        <dbReference type="SAM" id="MobiDB-lite"/>
    </source>
</evidence>
<dbReference type="Pfam" id="PF00353">
    <property type="entry name" value="HemolysinCabind"/>
    <property type="match status" value="4"/>
</dbReference>
<dbReference type="PRINTS" id="PR00313">
    <property type="entry name" value="CABNDNGRPT"/>
</dbReference>
<comment type="subcellular location">
    <subcellularLocation>
        <location evidence="1">Secreted</location>
    </subcellularLocation>
</comment>
<dbReference type="InterPro" id="IPR050557">
    <property type="entry name" value="RTX_toxin/Mannuronan_C5-epim"/>
</dbReference>
<gene>
    <name evidence="5" type="ORF">FHR70_004241</name>
</gene>
<dbReference type="Proteomes" id="UP000532010">
    <property type="component" value="Unassembled WGS sequence"/>
</dbReference>
<keyword evidence="2" id="KW-0964">Secreted</keyword>
<dbReference type="SUPFAM" id="SSF51120">
    <property type="entry name" value="beta-Roll"/>
    <property type="match status" value="3"/>
</dbReference>
<reference evidence="5 6" key="1">
    <citation type="submission" date="2020-08" db="EMBL/GenBank/DDBJ databases">
        <title>The Agave Microbiome: Exploring the role of microbial communities in plant adaptations to desert environments.</title>
        <authorList>
            <person name="Partida-Martinez L.P."/>
        </authorList>
    </citation>
    <scope>NUCLEOTIDE SEQUENCE [LARGE SCALE GENOMIC DNA]</scope>
    <source>
        <strain evidence="5 6">AT3.9</strain>
    </source>
</reference>
<dbReference type="Gene3D" id="2.150.10.10">
    <property type="entry name" value="Serralysin-like metalloprotease, C-terminal"/>
    <property type="match status" value="3"/>
</dbReference>
<dbReference type="AlphaFoldDB" id="A0A7W4VQJ2"/>
<dbReference type="SUPFAM" id="SSF49313">
    <property type="entry name" value="Cadherin-like"/>
    <property type="match status" value="1"/>
</dbReference>
<dbReference type="SMART" id="SM00112">
    <property type="entry name" value="CA"/>
    <property type="match status" value="1"/>
</dbReference>
<dbReference type="RefSeq" id="WP_343058858.1">
    <property type="nucleotide sequence ID" value="NZ_JACHWB010000008.1"/>
</dbReference>
<dbReference type="GO" id="GO:0005576">
    <property type="term" value="C:extracellular region"/>
    <property type="evidence" value="ECO:0007669"/>
    <property type="project" value="UniProtKB-SubCell"/>
</dbReference>
<name>A0A7W4VQJ2_9HYPH</name>
<sequence length="640" mass="65820">MAGHLFIDLAVTSDTLSAIRATATQRIFIGKDGSAIGQLYGIELLGTANAIYNEGKIESKTSTAIKFSGGGANSVVNSGMIMAVGMAIQGNSGSDRITNTGTLQTTSGAAGAVLLDLMGGNDFYEGIGGSAIGGMIKLGSGNDTAFGGLGDETFSGGEGTDYIDGGAGNDMVDYSEATGEVTVNLSRTTSQSIGSGQGSDTLINIENVTGSAHGDDIIGSTGNNVLYGGEGDDILEGGLGSDTLDGGTGNNTARYSGAAAAKVDLRIQVAQSTSGYGSDTLIGIANLIGGTGADHFIGNDSNNKLEGKAGNDTLEGGKGNDALDGGSGQNTAVFSGVRSSYTITHNQDGTVTIEDGQAGRDGKDTLKDVRFVQFSDQTIALVNSNPASVSLSSTSMSESTAVGSSVADIYGNDPDSDKLTYRITSNPDGPFGLDSTGKELVLVRSLDYEKATQHAITITAYDGYGGEFAKNFTINVRNVVETTPSIRTGTARADYLTGESGNDRLFGLGGNDQLSGQIGNDTLSGGTGNDILTGGSGKDVFVFDQRLSAKSNRDYVQDFVPKDDTIHLAKKVFSKLSKGTLSSKAFVVGDTFKDKDDRILYHKKGGALFYDPDGSGSAKAIQFASISKNLSITHKDFFIV</sequence>
<evidence type="ECO:0000256" key="2">
    <source>
        <dbReference type="ARBA" id="ARBA00022525"/>
    </source>
</evidence>
<dbReference type="GO" id="GO:0005509">
    <property type="term" value="F:calcium ion binding"/>
    <property type="evidence" value="ECO:0007669"/>
    <property type="project" value="InterPro"/>
</dbReference>
<protein>
    <submittedName>
        <fullName evidence="5">Ca2+-binding RTX toxin-like protein</fullName>
    </submittedName>
</protein>
<evidence type="ECO:0000313" key="6">
    <source>
        <dbReference type="Proteomes" id="UP000532010"/>
    </source>
</evidence>
<dbReference type="InterPro" id="IPR011049">
    <property type="entry name" value="Serralysin-like_metalloprot_C"/>
</dbReference>
<dbReference type="InterPro" id="IPR002126">
    <property type="entry name" value="Cadherin-like_dom"/>
</dbReference>
<keyword evidence="6" id="KW-1185">Reference proteome</keyword>
<dbReference type="PANTHER" id="PTHR38340:SF1">
    <property type="entry name" value="S-LAYER PROTEIN"/>
    <property type="match status" value="1"/>
</dbReference>
<dbReference type="InterPro" id="IPR018511">
    <property type="entry name" value="Hemolysin-typ_Ca-bd_CS"/>
</dbReference>
<organism evidence="5 6">
    <name type="scientific">Microvirga lupini</name>
    <dbReference type="NCBI Taxonomy" id="420324"/>
    <lineage>
        <taxon>Bacteria</taxon>
        <taxon>Pseudomonadati</taxon>
        <taxon>Pseudomonadota</taxon>
        <taxon>Alphaproteobacteria</taxon>
        <taxon>Hyphomicrobiales</taxon>
        <taxon>Methylobacteriaceae</taxon>
        <taxon>Microvirga</taxon>
    </lineage>
</organism>
<feature type="region of interest" description="Disordered" evidence="3">
    <location>
        <begin position="308"/>
        <end position="327"/>
    </location>
</feature>
<accession>A0A7W4VQJ2</accession>
<proteinExistence type="predicted"/>
<comment type="caution">
    <text evidence="5">The sequence shown here is derived from an EMBL/GenBank/DDBJ whole genome shotgun (WGS) entry which is preliminary data.</text>
</comment>
<dbReference type="EMBL" id="JACHWB010000008">
    <property type="protein sequence ID" value="MBB3021150.1"/>
    <property type="molecule type" value="Genomic_DNA"/>
</dbReference>
<evidence type="ECO:0000259" key="4">
    <source>
        <dbReference type="PROSITE" id="PS50268"/>
    </source>
</evidence>
<dbReference type="InterPro" id="IPR001343">
    <property type="entry name" value="Hemolysn_Ca-bd"/>
</dbReference>
<dbReference type="CDD" id="cd11304">
    <property type="entry name" value="Cadherin_repeat"/>
    <property type="match status" value="1"/>
</dbReference>
<dbReference type="InterPro" id="IPR015919">
    <property type="entry name" value="Cadherin-like_sf"/>
</dbReference>
<dbReference type="GO" id="GO:0016020">
    <property type="term" value="C:membrane"/>
    <property type="evidence" value="ECO:0007669"/>
    <property type="project" value="InterPro"/>
</dbReference>
<dbReference type="PANTHER" id="PTHR38340">
    <property type="entry name" value="S-LAYER PROTEIN"/>
    <property type="match status" value="1"/>
</dbReference>
<dbReference type="Pfam" id="PF00028">
    <property type="entry name" value="Cadherin"/>
    <property type="match status" value="1"/>
</dbReference>
<dbReference type="PROSITE" id="PS50268">
    <property type="entry name" value="CADHERIN_2"/>
    <property type="match status" value="1"/>
</dbReference>
<feature type="domain" description="Cadherin" evidence="4">
    <location>
        <begin position="388"/>
        <end position="486"/>
    </location>
</feature>
<dbReference type="PROSITE" id="PS00330">
    <property type="entry name" value="HEMOLYSIN_CALCIUM"/>
    <property type="match status" value="2"/>
</dbReference>
<dbReference type="GO" id="GO:0007156">
    <property type="term" value="P:homophilic cell adhesion via plasma membrane adhesion molecules"/>
    <property type="evidence" value="ECO:0007669"/>
    <property type="project" value="InterPro"/>
</dbReference>
<evidence type="ECO:0000256" key="1">
    <source>
        <dbReference type="ARBA" id="ARBA00004613"/>
    </source>
</evidence>
<evidence type="ECO:0000313" key="5">
    <source>
        <dbReference type="EMBL" id="MBB3021150.1"/>
    </source>
</evidence>